<feature type="repeat" description="ANK" evidence="3">
    <location>
        <begin position="412"/>
        <end position="445"/>
    </location>
</feature>
<accession>A0A653D167</accession>
<dbReference type="PANTHER" id="PTHR46680">
    <property type="entry name" value="NF-KAPPA-B INHIBITOR ALPHA"/>
    <property type="match status" value="1"/>
</dbReference>
<protein>
    <submittedName>
        <fullName evidence="5">Uncharacterized protein</fullName>
    </submittedName>
</protein>
<evidence type="ECO:0000256" key="4">
    <source>
        <dbReference type="SAM" id="MobiDB-lite"/>
    </source>
</evidence>
<keyword evidence="1" id="KW-0677">Repeat</keyword>
<dbReference type="InterPro" id="IPR002110">
    <property type="entry name" value="Ankyrin_rpt"/>
</dbReference>
<evidence type="ECO:0000256" key="3">
    <source>
        <dbReference type="PROSITE-ProRule" id="PRU00023"/>
    </source>
</evidence>
<dbReference type="GO" id="GO:0005829">
    <property type="term" value="C:cytosol"/>
    <property type="evidence" value="ECO:0007669"/>
    <property type="project" value="TreeGrafter"/>
</dbReference>
<feature type="repeat" description="ANK" evidence="3">
    <location>
        <begin position="482"/>
        <end position="514"/>
    </location>
</feature>
<evidence type="ECO:0000313" key="6">
    <source>
        <dbReference type="Proteomes" id="UP000410492"/>
    </source>
</evidence>
<dbReference type="EMBL" id="CAACVG010009696">
    <property type="protein sequence ID" value="VEN53891.1"/>
    <property type="molecule type" value="Genomic_DNA"/>
</dbReference>
<evidence type="ECO:0000256" key="2">
    <source>
        <dbReference type="ARBA" id="ARBA00023043"/>
    </source>
</evidence>
<keyword evidence="2 3" id="KW-0040">ANK repeat</keyword>
<dbReference type="SMART" id="SM00248">
    <property type="entry name" value="ANK"/>
    <property type="match status" value="6"/>
</dbReference>
<dbReference type="InterPro" id="IPR036770">
    <property type="entry name" value="Ankyrin_rpt-contain_sf"/>
</dbReference>
<dbReference type="GO" id="GO:0051059">
    <property type="term" value="F:NF-kappaB binding"/>
    <property type="evidence" value="ECO:0007669"/>
    <property type="project" value="TreeGrafter"/>
</dbReference>
<dbReference type="GO" id="GO:0071356">
    <property type="term" value="P:cellular response to tumor necrosis factor"/>
    <property type="evidence" value="ECO:0007669"/>
    <property type="project" value="TreeGrafter"/>
</dbReference>
<evidence type="ECO:0000313" key="5">
    <source>
        <dbReference type="EMBL" id="VEN53891.1"/>
    </source>
</evidence>
<evidence type="ECO:0000256" key="1">
    <source>
        <dbReference type="ARBA" id="ARBA00022737"/>
    </source>
</evidence>
<dbReference type="SUPFAM" id="SSF48403">
    <property type="entry name" value="Ankyrin repeat"/>
    <property type="match status" value="1"/>
</dbReference>
<sequence>MEYSINVNKTPTVQQINQPCETLMKHKESMLLGFKDNQPVYQNKTRMNTKDTVMGNVKDDSPTAAAVNTSKVLDVKVDPKTQEKFIILNGKRFRMATLEDAKSQMSSQNTLKYRDEKTSSPHILSQADNGKLENVDKTQVNKNAKAQSNQNATTFRTQETSLPHTLTPVDNGKLENVDKAPQVNKDKVMNMESVLKNKGNPLADDKQSNDSTIVVIKCKNEKCELANKLKVNSAAEFDKTDTPKMELLASNVIVKDGKILRKKKVLKTVECAVETDITNRHMEMMLKKFIGISFNKEVQTDIQIDPKEKVNENIGCYSPLEELAQFLSPSGLEELLSIPCEIDSIPATSKPDKSNMEKNVFKELHAALIADDKGNMPIHQAVIMNNLTKVKKCACILRALNLPGYIDLPNVDQLTPLSLAIMHGASTDIISFLLSEGAKLNSADSEGNTAFHLTIEFQRKDALEILLSCKGPDFNLNAVNHKGMTPLIMCCMSGKYCCADLLLQHGADPNIKDGNSGRTALFHAVETENEELVKLLMRYGADTKEKNFFGTSPHDAMFEIDVSESMRKLILCKSNRKRGAAEAAALRGTVVPESRLGPQKPPPKPNGPTSAFSTMVDRSKIKTYPSLKKIKKDEFDTYSFLFAK</sequence>
<name>A0A653D167_CALMS</name>
<dbReference type="InterPro" id="IPR051070">
    <property type="entry name" value="NF-kappa-B_inhibitor"/>
</dbReference>
<dbReference type="Pfam" id="PF00023">
    <property type="entry name" value="Ank"/>
    <property type="match status" value="1"/>
</dbReference>
<dbReference type="OrthoDB" id="10254947at2759"/>
<proteinExistence type="predicted"/>
<dbReference type="PROSITE" id="PS50088">
    <property type="entry name" value="ANK_REPEAT"/>
    <property type="match status" value="3"/>
</dbReference>
<gene>
    <name evidence="5" type="ORF">CALMAC_LOCUS13552</name>
</gene>
<feature type="region of interest" description="Disordered" evidence="4">
    <location>
        <begin position="592"/>
        <end position="615"/>
    </location>
</feature>
<dbReference type="PANTHER" id="PTHR46680:SF3">
    <property type="entry name" value="NF-KAPPA-B INHIBITOR CACTUS"/>
    <property type="match status" value="1"/>
</dbReference>
<organism evidence="5 6">
    <name type="scientific">Callosobruchus maculatus</name>
    <name type="common">Southern cowpea weevil</name>
    <name type="synonym">Pulse bruchid</name>
    <dbReference type="NCBI Taxonomy" id="64391"/>
    <lineage>
        <taxon>Eukaryota</taxon>
        <taxon>Metazoa</taxon>
        <taxon>Ecdysozoa</taxon>
        <taxon>Arthropoda</taxon>
        <taxon>Hexapoda</taxon>
        <taxon>Insecta</taxon>
        <taxon>Pterygota</taxon>
        <taxon>Neoptera</taxon>
        <taxon>Endopterygota</taxon>
        <taxon>Coleoptera</taxon>
        <taxon>Polyphaga</taxon>
        <taxon>Cucujiformia</taxon>
        <taxon>Chrysomeloidea</taxon>
        <taxon>Chrysomelidae</taxon>
        <taxon>Bruchinae</taxon>
        <taxon>Bruchini</taxon>
        <taxon>Callosobruchus</taxon>
    </lineage>
</organism>
<dbReference type="PROSITE" id="PS50297">
    <property type="entry name" value="ANK_REP_REGION"/>
    <property type="match status" value="3"/>
</dbReference>
<dbReference type="Proteomes" id="UP000410492">
    <property type="component" value="Unassembled WGS sequence"/>
</dbReference>
<keyword evidence="6" id="KW-1185">Reference proteome</keyword>
<dbReference type="Pfam" id="PF12796">
    <property type="entry name" value="Ank_2"/>
    <property type="match status" value="1"/>
</dbReference>
<feature type="repeat" description="ANK" evidence="3">
    <location>
        <begin position="516"/>
        <end position="548"/>
    </location>
</feature>
<dbReference type="Gene3D" id="1.25.40.20">
    <property type="entry name" value="Ankyrin repeat-containing domain"/>
    <property type="match status" value="1"/>
</dbReference>
<reference evidence="5 6" key="1">
    <citation type="submission" date="2019-01" db="EMBL/GenBank/DDBJ databases">
        <authorList>
            <person name="Sayadi A."/>
        </authorList>
    </citation>
    <scope>NUCLEOTIDE SEQUENCE [LARGE SCALE GENOMIC DNA]</scope>
</reference>
<dbReference type="AlphaFoldDB" id="A0A653D167"/>